<sequence length="170" mass="19239">MSERFYFLGEGIIFDSLKREIVIDNDRLRLGGRESEILKLLCDNPNKIITKEDIHIKVWGSIYVSGTSLTKAISNLRKLLSTISTLACEIKTIPKEGYTLISDNLSAMKMPAYLATDVIQEDYSSEEVTFHQNSTEATSDIFLQKSMLYSILLVSVISSSITFFINILWL</sequence>
<feature type="transmembrane region" description="Helical" evidence="3">
    <location>
        <begin position="148"/>
        <end position="169"/>
    </location>
</feature>
<evidence type="ECO:0000313" key="6">
    <source>
        <dbReference type="Proteomes" id="UP000215148"/>
    </source>
</evidence>
<dbReference type="Pfam" id="PF00486">
    <property type="entry name" value="Trans_reg_C"/>
    <property type="match status" value="1"/>
</dbReference>
<evidence type="ECO:0000313" key="5">
    <source>
        <dbReference type="EMBL" id="ASU22435.1"/>
    </source>
</evidence>
<dbReference type="PROSITE" id="PS51755">
    <property type="entry name" value="OMPR_PHOB"/>
    <property type="match status" value="1"/>
</dbReference>
<evidence type="ECO:0000259" key="4">
    <source>
        <dbReference type="PROSITE" id="PS51755"/>
    </source>
</evidence>
<keyword evidence="3" id="KW-0812">Transmembrane</keyword>
<dbReference type="KEGG" id="vqi:CCZ37_07450"/>
<dbReference type="Proteomes" id="UP000215148">
    <property type="component" value="Chromosome 1"/>
</dbReference>
<dbReference type="Gene3D" id="1.10.10.10">
    <property type="entry name" value="Winged helix-like DNA-binding domain superfamily/Winged helix DNA-binding domain"/>
    <property type="match status" value="1"/>
</dbReference>
<dbReference type="InterPro" id="IPR001867">
    <property type="entry name" value="OmpR/PhoB-type_DNA-bd"/>
</dbReference>
<organism evidence="5 6">
    <name type="scientific">Vibrio qinghaiensis</name>
    <dbReference type="NCBI Taxonomy" id="2025808"/>
    <lineage>
        <taxon>Bacteria</taxon>
        <taxon>Pseudomonadati</taxon>
        <taxon>Pseudomonadota</taxon>
        <taxon>Gammaproteobacteria</taxon>
        <taxon>Vibrionales</taxon>
        <taxon>Vibrionaceae</taxon>
        <taxon>Vibrio</taxon>
    </lineage>
</organism>
<feature type="DNA-binding region" description="OmpR/PhoB-type" evidence="2">
    <location>
        <begin position="3"/>
        <end position="102"/>
    </location>
</feature>
<dbReference type="AlphaFoldDB" id="A0A223MY05"/>
<gene>
    <name evidence="5" type="ORF">CCZ37_07450</name>
</gene>
<dbReference type="InterPro" id="IPR016032">
    <property type="entry name" value="Sig_transdc_resp-reg_C-effctor"/>
</dbReference>
<dbReference type="EMBL" id="CP022741">
    <property type="protein sequence ID" value="ASU22435.1"/>
    <property type="molecule type" value="Genomic_DNA"/>
</dbReference>
<reference evidence="5 6" key="1">
    <citation type="submission" date="2017-08" db="EMBL/GenBank/DDBJ databases">
        <title>The Vibrio qinghaiensis sp.-Q67 is a luminous bacteria isolated firstly from Qinghai lake, Qinghai province, China, which has been proved to be very sensitive to detect environmental and food pollutants. Therefore, complete genome analysis of V. qinghaiensis sp.-Q67 highlights the potential application of this strain on detection of hazards in the contaminated environments.</title>
        <authorList>
            <person name="Gong L."/>
        </authorList>
    </citation>
    <scope>NUCLEOTIDE SEQUENCE [LARGE SCALE GENOMIC DNA]</scope>
    <source>
        <strain evidence="5 6">Q67</strain>
    </source>
</reference>
<evidence type="ECO:0000256" key="2">
    <source>
        <dbReference type="PROSITE-ProRule" id="PRU01091"/>
    </source>
</evidence>
<name>A0A223MY05_9VIBR</name>
<dbReference type="RefSeq" id="WP_094500194.1">
    <property type="nucleotide sequence ID" value="NZ_CAWNHI010000001.1"/>
</dbReference>
<dbReference type="GO" id="GO:0000160">
    <property type="term" value="P:phosphorelay signal transduction system"/>
    <property type="evidence" value="ECO:0007669"/>
    <property type="project" value="InterPro"/>
</dbReference>
<dbReference type="GO" id="GO:0003677">
    <property type="term" value="F:DNA binding"/>
    <property type="evidence" value="ECO:0007669"/>
    <property type="project" value="UniProtKB-UniRule"/>
</dbReference>
<evidence type="ECO:0000256" key="1">
    <source>
        <dbReference type="ARBA" id="ARBA00023125"/>
    </source>
</evidence>
<accession>A0A223MY05</accession>
<keyword evidence="3" id="KW-0472">Membrane</keyword>
<keyword evidence="3" id="KW-1133">Transmembrane helix</keyword>
<dbReference type="CDD" id="cd00383">
    <property type="entry name" value="trans_reg_C"/>
    <property type="match status" value="1"/>
</dbReference>
<dbReference type="GO" id="GO:0006355">
    <property type="term" value="P:regulation of DNA-templated transcription"/>
    <property type="evidence" value="ECO:0007669"/>
    <property type="project" value="InterPro"/>
</dbReference>
<keyword evidence="6" id="KW-1185">Reference proteome</keyword>
<keyword evidence="1 2" id="KW-0238">DNA-binding</keyword>
<dbReference type="SUPFAM" id="SSF46894">
    <property type="entry name" value="C-terminal effector domain of the bipartite response regulators"/>
    <property type="match status" value="1"/>
</dbReference>
<protein>
    <recommendedName>
        <fullName evidence="4">OmpR/PhoB-type domain-containing protein</fullName>
    </recommendedName>
</protein>
<proteinExistence type="predicted"/>
<dbReference type="SMART" id="SM00862">
    <property type="entry name" value="Trans_reg_C"/>
    <property type="match status" value="1"/>
</dbReference>
<feature type="domain" description="OmpR/PhoB-type" evidence="4">
    <location>
        <begin position="3"/>
        <end position="102"/>
    </location>
</feature>
<evidence type="ECO:0000256" key="3">
    <source>
        <dbReference type="SAM" id="Phobius"/>
    </source>
</evidence>
<dbReference type="InterPro" id="IPR036388">
    <property type="entry name" value="WH-like_DNA-bd_sf"/>
</dbReference>